<gene>
    <name evidence="2" type="ORF">Q7C36_014314</name>
</gene>
<feature type="transmembrane region" description="Helical" evidence="1">
    <location>
        <begin position="174"/>
        <end position="195"/>
    </location>
</feature>
<accession>A0AA88SMA6</accession>
<keyword evidence="3" id="KW-1185">Reference proteome</keyword>
<name>A0AA88SMA6_TACVA</name>
<dbReference type="AlphaFoldDB" id="A0AA88SMA6"/>
<comment type="caution">
    <text evidence="2">The sequence shown here is derived from an EMBL/GenBank/DDBJ whole genome shotgun (WGS) entry which is preliminary data.</text>
</comment>
<dbReference type="Proteomes" id="UP001187315">
    <property type="component" value="Unassembled WGS sequence"/>
</dbReference>
<reference evidence="2" key="1">
    <citation type="submission" date="2023-08" db="EMBL/GenBank/DDBJ databases">
        <title>Pelteobagrus vachellii genome.</title>
        <authorList>
            <person name="Liu H."/>
        </authorList>
    </citation>
    <scope>NUCLEOTIDE SEQUENCE</scope>
    <source>
        <strain evidence="2">PRFRI_2022a</strain>
        <tissue evidence="2">Muscle</tissue>
    </source>
</reference>
<keyword evidence="1" id="KW-0812">Transmembrane</keyword>
<proteinExistence type="predicted"/>
<organism evidence="2 3">
    <name type="scientific">Tachysurus vachellii</name>
    <name type="common">Darkbarbel catfish</name>
    <name type="synonym">Pelteobagrus vachellii</name>
    <dbReference type="NCBI Taxonomy" id="175792"/>
    <lineage>
        <taxon>Eukaryota</taxon>
        <taxon>Metazoa</taxon>
        <taxon>Chordata</taxon>
        <taxon>Craniata</taxon>
        <taxon>Vertebrata</taxon>
        <taxon>Euteleostomi</taxon>
        <taxon>Actinopterygii</taxon>
        <taxon>Neopterygii</taxon>
        <taxon>Teleostei</taxon>
        <taxon>Ostariophysi</taxon>
        <taxon>Siluriformes</taxon>
        <taxon>Bagridae</taxon>
        <taxon>Tachysurus</taxon>
    </lineage>
</organism>
<dbReference type="EMBL" id="JAVHJS010000014">
    <property type="protein sequence ID" value="KAK2836445.1"/>
    <property type="molecule type" value="Genomic_DNA"/>
</dbReference>
<evidence type="ECO:0000313" key="3">
    <source>
        <dbReference type="Proteomes" id="UP001187315"/>
    </source>
</evidence>
<evidence type="ECO:0000313" key="2">
    <source>
        <dbReference type="EMBL" id="KAK2836445.1"/>
    </source>
</evidence>
<protein>
    <submittedName>
        <fullName evidence="2">Uncharacterized protein</fullName>
    </submittedName>
</protein>
<keyword evidence="1" id="KW-1133">Transmembrane helix</keyword>
<keyword evidence="1" id="KW-0472">Membrane</keyword>
<evidence type="ECO:0000256" key="1">
    <source>
        <dbReference type="SAM" id="Phobius"/>
    </source>
</evidence>
<sequence>MGLSSFSGCDKIILPKLGPSRIASSLDRLVGSIFFSPLDFFLFSVTSLRILSGEGHRFTSWFFMEDVASHLFCGGRCRPVVENLSHPPYCTSHSGLQDVVWCSALLLGGGRRSALSGFAAVCLRTQPRLLTMCFCLCSVSRVCPAFVYSSPSLHTCSLCVHCHAYLTESSVYVVLPRLVSCVVFVFVPVLCILVIKPIYLKLSCVWVCLPPPGCDIQYNT</sequence>